<dbReference type="EMBL" id="FNPG01000019">
    <property type="protein sequence ID" value="SDY49327.1"/>
    <property type="molecule type" value="Genomic_DNA"/>
</dbReference>
<gene>
    <name evidence="1" type="ORF">SAMN02910414_01682</name>
</gene>
<protein>
    <submittedName>
        <fullName evidence="1">Uncharacterized protein</fullName>
    </submittedName>
</protein>
<name>A0A1H3KAT0_9FIRM</name>
<dbReference type="RefSeq" id="WP_173334804.1">
    <property type="nucleotide sequence ID" value="NZ_FNPG01000019.1"/>
</dbReference>
<dbReference type="AlphaFoldDB" id="A0A1H3KAT0"/>
<dbReference type="STRING" id="1122142.SAMN02910414_01682"/>
<evidence type="ECO:0000313" key="1">
    <source>
        <dbReference type="EMBL" id="SDY49327.1"/>
    </source>
</evidence>
<evidence type="ECO:0000313" key="2">
    <source>
        <dbReference type="Proteomes" id="UP000183918"/>
    </source>
</evidence>
<dbReference type="eggNOG" id="ENOG503321V">
    <property type="taxonomic scope" value="Bacteria"/>
</dbReference>
<organism evidence="1 2">
    <name type="scientific">Lachnobacterium bovis DSM 14045</name>
    <dbReference type="NCBI Taxonomy" id="1122142"/>
    <lineage>
        <taxon>Bacteria</taxon>
        <taxon>Bacillati</taxon>
        <taxon>Bacillota</taxon>
        <taxon>Clostridia</taxon>
        <taxon>Lachnospirales</taxon>
        <taxon>Lachnospiraceae</taxon>
        <taxon>Lachnobacterium</taxon>
    </lineage>
</organism>
<sequence>MRRMEFKMERPGLTKVGDHLKITEGKLPSSYYYTIEHAIAMSGNYEVSERLKSREGEVVEIEETEKGYYVIMEFDE</sequence>
<reference evidence="1 2" key="1">
    <citation type="submission" date="2016-10" db="EMBL/GenBank/DDBJ databases">
        <authorList>
            <person name="de Groot N.N."/>
        </authorList>
    </citation>
    <scope>NUCLEOTIDE SEQUENCE [LARGE SCALE GENOMIC DNA]</scope>
    <source>
        <strain evidence="1 2">DSM 14045</strain>
    </source>
</reference>
<dbReference type="Proteomes" id="UP000183918">
    <property type="component" value="Unassembled WGS sequence"/>
</dbReference>
<proteinExistence type="predicted"/>
<keyword evidence="2" id="KW-1185">Reference proteome</keyword>
<accession>A0A1H3KAT0</accession>